<feature type="domain" description="EAL" evidence="9">
    <location>
        <begin position="462"/>
        <end position="716"/>
    </location>
</feature>
<feature type="transmembrane region" description="Helical" evidence="8">
    <location>
        <begin position="115"/>
        <end position="132"/>
    </location>
</feature>
<keyword evidence="3" id="KW-1003">Cell membrane</keyword>
<name>A0A1W1HK84_9BACT</name>
<evidence type="ECO:0000313" key="11">
    <source>
        <dbReference type="EMBL" id="SLM32901.1"/>
    </source>
</evidence>
<evidence type="ECO:0000256" key="2">
    <source>
        <dbReference type="ARBA" id="ARBA00022448"/>
    </source>
</evidence>
<dbReference type="PANTHER" id="PTHR33121:SF71">
    <property type="entry name" value="OXYGEN SENSOR PROTEIN DOSP"/>
    <property type="match status" value="1"/>
</dbReference>
<evidence type="ECO:0000256" key="6">
    <source>
        <dbReference type="ARBA" id="ARBA00022989"/>
    </source>
</evidence>
<dbReference type="AlphaFoldDB" id="A0A1W1HK84"/>
<keyword evidence="2" id="KW-0813">Transport</keyword>
<evidence type="ECO:0000256" key="8">
    <source>
        <dbReference type="SAM" id="Phobius"/>
    </source>
</evidence>
<evidence type="ECO:0000256" key="7">
    <source>
        <dbReference type="ARBA" id="ARBA00023136"/>
    </source>
</evidence>
<dbReference type="InterPro" id="IPR050706">
    <property type="entry name" value="Cyclic-di-GMP_PDE-like"/>
</dbReference>
<keyword evidence="6 8" id="KW-1133">Transmembrane helix</keyword>
<keyword evidence="7 8" id="KW-0472">Membrane</keyword>
<keyword evidence="4" id="KW-0762">Sugar transport</keyword>
<feature type="transmembrane region" description="Helical" evidence="8">
    <location>
        <begin position="389"/>
        <end position="419"/>
    </location>
</feature>
<feature type="transmembrane region" description="Helical" evidence="8">
    <location>
        <begin position="84"/>
        <end position="103"/>
    </location>
</feature>
<dbReference type="Gene3D" id="3.20.20.450">
    <property type="entry name" value="EAL domain"/>
    <property type="match status" value="1"/>
</dbReference>
<dbReference type="SMART" id="SM00052">
    <property type="entry name" value="EAL"/>
    <property type="match status" value="1"/>
</dbReference>
<dbReference type="PANTHER" id="PTHR33121">
    <property type="entry name" value="CYCLIC DI-GMP PHOSPHODIESTERASE PDEF"/>
    <property type="match status" value="1"/>
</dbReference>
<dbReference type="Proteomes" id="UP000191931">
    <property type="component" value="Unassembled WGS sequence"/>
</dbReference>
<dbReference type="CDD" id="cd01948">
    <property type="entry name" value="EAL"/>
    <property type="match status" value="1"/>
</dbReference>
<sequence>MKTANESQGSLFIQLVLNLLKLLSSNPYLRAIQRGLLFPFPLILVGAFSLCVLNFPFPCFLSFFDQMFGADWRLVFESIADGSFGIASLTVVCAIPFNLSHLLNLDNDEQFINPAMSTMVTLSCYIILIGPSDIWKEQFSMDRGLIFAITVSLMVSTVFMRLANWRRIRLSFTIVGQDPSTFQVIALMPAASLTIFIFAVLRVFFDSFFHRADIFLEYFMGLVFATQTGDLGFGILYTEVAQILWFFGIHGPNMLFNLGQETLDAAMLDNIQAALANTPPPHIMTKGFLDAFAYMGGSGSTLSLIIAVLLKSRYPGNRRLCSLALLPALCNVNEPLLFGIPIIFNPIYFFPFLFTPLINIVTAYIFTVIDWLPHTTASVHWTSPVLFSGYTATGSIAGVFVQIINLSIGVLIYLPFVLLSEKIHKRQMQESIKILADFADDIIPGPGGKKCLTRSGQKGFLARSLADDLARALIQDDQLFIVYQPQVNTQMNRVEGVECLLRWRHPVYGMIPPPLTVALAEDSGFIDELGSFVLKSACSSFLRWKPDIGSDFLMSVNLSAKQLDNPELVKSIVGILTDAKVAPHHLEIEITESVAVTPNDTTFDTLHELRSLGLHVAIDDFGMGHTSLRYINAFPIDTVKIDRSLTKESKDGINDHIVSTLMSLGENLKLRTIVEGVETYEQCERFKGLGCSIFQGYYFSTPLMRDECLDYIISFGENGS</sequence>
<keyword evidence="5 8" id="KW-0812">Transmembrane</keyword>
<evidence type="ECO:0000256" key="1">
    <source>
        <dbReference type="ARBA" id="ARBA00004651"/>
    </source>
</evidence>
<evidence type="ECO:0000256" key="3">
    <source>
        <dbReference type="ARBA" id="ARBA00022475"/>
    </source>
</evidence>
<feature type="transmembrane region" description="Helical" evidence="8">
    <location>
        <begin position="144"/>
        <end position="163"/>
    </location>
</feature>
<dbReference type="EMBL" id="FWEV01000326">
    <property type="protein sequence ID" value="SLM32901.1"/>
    <property type="molecule type" value="Genomic_DNA"/>
</dbReference>
<dbReference type="GO" id="GO:0071111">
    <property type="term" value="F:cyclic-guanylate-specific phosphodiesterase activity"/>
    <property type="evidence" value="ECO:0007669"/>
    <property type="project" value="InterPro"/>
</dbReference>
<feature type="transmembrane region" description="Helical" evidence="8">
    <location>
        <begin position="36"/>
        <end position="64"/>
    </location>
</feature>
<feature type="transmembrane region" description="Helical" evidence="8">
    <location>
        <begin position="184"/>
        <end position="205"/>
    </location>
</feature>
<dbReference type="InterPro" id="IPR001633">
    <property type="entry name" value="EAL_dom"/>
</dbReference>
<organism evidence="11 12">
    <name type="scientific">Desulfamplus magnetovallimortis</name>
    <dbReference type="NCBI Taxonomy" id="1246637"/>
    <lineage>
        <taxon>Bacteria</taxon>
        <taxon>Pseudomonadati</taxon>
        <taxon>Thermodesulfobacteriota</taxon>
        <taxon>Desulfobacteria</taxon>
        <taxon>Desulfobacterales</taxon>
        <taxon>Desulfobacteraceae</taxon>
        <taxon>Desulfamplus</taxon>
    </lineage>
</organism>
<feature type="transmembrane region" description="Helical" evidence="8">
    <location>
        <begin position="291"/>
        <end position="310"/>
    </location>
</feature>
<dbReference type="InterPro" id="IPR035919">
    <property type="entry name" value="EAL_sf"/>
</dbReference>
<dbReference type="InterPro" id="IPR004501">
    <property type="entry name" value="PTS_EIIC_3"/>
</dbReference>
<dbReference type="Pfam" id="PF02378">
    <property type="entry name" value="PTS_EIIC"/>
    <property type="match status" value="1"/>
</dbReference>
<dbReference type="PROSITE" id="PS50883">
    <property type="entry name" value="EAL"/>
    <property type="match status" value="1"/>
</dbReference>
<evidence type="ECO:0000259" key="10">
    <source>
        <dbReference type="PROSITE" id="PS51105"/>
    </source>
</evidence>
<reference evidence="11 12" key="1">
    <citation type="submission" date="2017-03" db="EMBL/GenBank/DDBJ databases">
        <authorList>
            <person name="Afonso C.L."/>
            <person name="Miller P.J."/>
            <person name="Scott M.A."/>
            <person name="Spackman E."/>
            <person name="Goraichik I."/>
            <person name="Dimitrov K.M."/>
            <person name="Suarez D.L."/>
            <person name="Swayne D.E."/>
        </authorList>
    </citation>
    <scope>NUCLEOTIDE SEQUENCE [LARGE SCALE GENOMIC DNA]</scope>
    <source>
        <strain evidence="11">PRJEB14757</strain>
    </source>
</reference>
<accession>A0A1W1HK84</accession>
<dbReference type="PROSITE" id="PS51105">
    <property type="entry name" value="PTS_EIIC_TYPE_3"/>
    <property type="match status" value="1"/>
</dbReference>
<feature type="transmembrane region" description="Helical" evidence="8">
    <location>
        <begin position="347"/>
        <end position="369"/>
    </location>
</feature>
<dbReference type="RefSeq" id="WP_080802738.1">
    <property type="nucleotide sequence ID" value="NZ_LT828543.1"/>
</dbReference>
<evidence type="ECO:0000256" key="4">
    <source>
        <dbReference type="ARBA" id="ARBA00022597"/>
    </source>
</evidence>
<proteinExistence type="predicted"/>
<feature type="domain" description="PTS EIIC type-3" evidence="10">
    <location>
        <begin position="12"/>
        <end position="416"/>
    </location>
</feature>
<dbReference type="GO" id="GO:0009401">
    <property type="term" value="P:phosphoenolpyruvate-dependent sugar phosphotransferase system"/>
    <property type="evidence" value="ECO:0007669"/>
    <property type="project" value="InterPro"/>
</dbReference>
<dbReference type="Pfam" id="PF00563">
    <property type="entry name" value="EAL"/>
    <property type="match status" value="1"/>
</dbReference>
<evidence type="ECO:0000313" key="12">
    <source>
        <dbReference type="Proteomes" id="UP000191931"/>
    </source>
</evidence>
<dbReference type="OrthoDB" id="9759431at2"/>
<protein>
    <submittedName>
        <fullName evidence="11">EAL domain protein</fullName>
    </submittedName>
</protein>
<dbReference type="STRING" id="1246637.MTBBW1_800010"/>
<evidence type="ECO:0000256" key="5">
    <source>
        <dbReference type="ARBA" id="ARBA00022692"/>
    </source>
</evidence>
<comment type="subcellular location">
    <subcellularLocation>
        <location evidence="1">Cell membrane</location>
        <topology evidence="1">Multi-pass membrane protein</topology>
    </subcellularLocation>
</comment>
<dbReference type="SUPFAM" id="SSF141868">
    <property type="entry name" value="EAL domain-like"/>
    <property type="match status" value="1"/>
</dbReference>
<keyword evidence="12" id="KW-1185">Reference proteome</keyword>
<evidence type="ECO:0000259" key="9">
    <source>
        <dbReference type="PROSITE" id="PS50883"/>
    </source>
</evidence>
<dbReference type="GO" id="GO:0008982">
    <property type="term" value="F:protein-N(PI)-phosphohistidine-sugar phosphotransferase activity"/>
    <property type="evidence" value="ECO:0007669"/>
    <property type="project" value="InterPro"/>
</dbReference>
<dbReference type="GO" id="GO:0005886">
    <property type="term" value="C:plasma membrane"/>
    <property type="evidence" value="ECO:0007669"/>
    <property type="project" value="UniProtKB-SubCell"/>
</dbReference>
<gene>
    <name evidence="11" type="ORF">MTBBW1_800010</name>
</gene>
<dbReference type="InterPro" id="IPR003352">
    <property type="entry name" value="PTS_EIIC"/>
</dbReference>